<dbReference type="OrthoDB" id="1022638at2759"/>
<organism evidence="2 3">
    <name type="scientific">Lepidopterella palustris CBS 459.81</name>
    <dbReference type="NCBI Taxonomy" id="1314670"/>
    <lineage>
        <taxon>Eukaryota</taxon>
        <taxon>Fungi</taxon>
        <taxon>Dikarya</taxon>
        <taxon>Ascomycota</taxon>
        <taxon>Pezizomycotina</taxon>
        <taxon>Dothideomycetes</taxon>
        <taxon>Pleosporomycetidae</taxon>
        <taxon>Mytilinidiales</taxon>
        <taxon>Argynnaceae</taxon>
        <taxon>Lepidopterella</taxon>
    </lineage>
</organism>
<name>A0A8E2ELC6_9PEZI</name>
<evidence type="ECO:0000313" key="3">
    <source>
        <dbReference type="Proteomes" id="UP000250266"/>
    </source>
</evidence>
<dbReference type="PANTHER" id="PTHR47843:SF2">
    <property type="entry name" value="BTB DOMAIN-CONTAINING PROTEIN"/>
    <property type="match status" value="1"/>
</dbReference>
<dbReference type="PROSITE" id="PS50097">
    <property type="entry name" value="BTB"/>
    <property type="match status" value="1"/>
</dbReference>
<dbReference type="Proteomes" id="UP000250266">
    <property type="component" value="Unassembled WGS sequence"/>
</dbReference>
<feature type="domain" description="BTB" evidence="1">
    <location>
        <begin position="19"/>
        <end position="88"/>
    </location>
</feature>
<evidence type="ECO:0000313" key="2">
    <source>
        <dbReference type="EMBL" id="OCK85931.1"/>
    </source>
</evidence>
<protein>
    <recommendedName>
        <fullName evidence="1">BTB domain-containing protein</fullName>
    </recommendedName>
</protein>
<dbReference type="PANTHER" id="PTHR47843">
    <property type="entry name" value="BTB DOMAIN-CONTAINING PROTEIN-RELATED"/>
    <property type="match status" value="1"/>
</dbReference>
<proteinExistence type="predicted"/>
<dbReference type="InterPro" id="IPR000210">
    <property type="entry name" value="BTB/POZ_dom"/>
</dbReference>
<accession>A0A8E2ELC6</accession>
<reference evidence="2 3" key="1">
    <citation type="journal article" date="2016" name="Nat. Commun.">
        <title>Ectomycorrhizal ecology is imprinted in the genome of the dominant symbiotic fungus Cenococcum geophilum.</title>
        <authorList>
            <consortium name="DOE Joint Genome Institute"/>
            <person name="Peter M."/>
            <person name="Kohler A."/>
            <person name="Ohm R.A."/>
            <person name="Kuo A."/>
            <person name="Krutzmann J."/>
            <person name="Morin E."/>
            <person name="Arend M."/>
            <person name="Barry K.W."/>
            <person name="Binder M."/>
            <person name="Choi C."/>
            <person name="Clum A."/>
            <person name="Copeland A."/>
            <person name="Grisel N."/>
            <person name="Haridas S."/>
            <person name="Kipfer T."/>
            <person name="LaButti K."/>
            <person name="Lindquist E."/>
            <person name="Lipzen A."/>
            <person name="Maire R."/>
            <person name="Meier B."/>
            <person name="Mihaltcheva S."/>
            <person name="Molinier V."/>
            <person name="Murat C."/>
            <person name="Poggeler S."/>
            <person name="Quandt C.A."/>
            <person name="Sperisen C."/>
            <person name="Tritt A."/>
            <person name="Tisserant E."/>
            <person name="Crous P.W."/>
            <person name="Henrissat B."/>
            <person name="Nehls U."/>
            <person name="Egli S."/>
            <person name="Spatafora J.W."/>
            <person name="Grigoriev I.V."/>
            <person name="Martin F.M."/>
        </authorList>
    </citation>
    <scope>NUCLEOTIDE SEQUENCE [LARGE SCALE GENOMIC DNA]</scope>
    <source>
        <strain evidence="2 3">CBS 459.81</strain>
    </source>
</reference>
<gene>
    <name evidence="2" type="ORF">K432DRAFT_399810</name>
</gene>
<sequence length="124" mass="13503">MAAPKTLRDTQFALKLGAFIITVLVGKISRKFAVQGDLIRTHSPLFEKTLSGNWKESEDGVVELLDGSIEIFEIYMGLLYTSTSTIIITNTGSHPPASALPTFHSTTSAYVFGDNIGDPDLWTP</sequence>
<dbReference type="EMBL" id="KV744811">
    <property type="protein sequence ID" value="OCK85931.1"/>
    <property type="molecule type" value="Genomic_DNA"/>
</dbReference>
<dbReference type="InterPro" id="IPR011333">
    <property type="entry name" value="SKP1/BTB/POZ_sf"/>
</dbReference>
<dbReference type="AlphaFoldDB" id="A0A8E2ELC6"/>
<dbReference type="CDD" id="cd18186">
    <property type="entry name" value="BTB_POZ_ZBTB_KLHL-like"/>
    <property type="match status" value="1"/>
</dbReference>
<evidence type="ECO:0000259" key="1">
    <source>
        <dbReference type="PROSITE" id="PS50097"/>
    </source>
</evidence>
<keyword evidence="3" id="KW-1185">Reference proteome</keyword>
<dbReference type="Gene3D" id="3.30.710.10">
    <property type="entry name" value="Potassium Channel Kv1.1, Chain A"/>
    <property type="match status" value="1"/>
</dbReference>
<dbReference type="SUPFAM" id="SSF54695">
    <property type="entry name" value="POZ domain"/>
    <property type="match status" value="1"/>
</dbReference>